<dbReference type="HAMAP" id="MF_00140_B">
    <property type="entry name" value="Trp_tRNA_synth_B"/>
    <property type="match status" value="1"/>
</dbReference>
<dbReference type="CDD" id="cd00806">
    <property type="entry name" value="TrpRS_core"/>
    <property type="match status" value="1"/>
</dbReference>
<feature type="binding site" evidence="8">
    <location>
        <begin position="148"/>
        <end position="150"/>
    </location>
    <ligand>
        <name>ATP</name>
        <dbReference type="ChEBI" id="CHEBI:30616"/>
    </ligand>
</feature>
<dbReference type="PANTHER" id="PTHR43766:SF1">
    <property type="entry name" value="TRYPTOPHAN--TRNA LIGASE, MITOCHONDRIAL"/>
    <property type="match status" value="1"/>
</dbReference>
<feature type="short sequence motif" description="'KMSKS' region" evidence="8">
    <location>
        <begin position="196"/>
        <end position="200"/>
    </location>
</feature>
<dbReference type="Gene3D" id="1.10.240.10">
    <property type="entry name" value="Tyrosyl-Transfer RNA Synthetase"/>
    <property type="match status" value="1"/>
</dbReference>
<dbReference type="Gene3D" id="3.40.50.620">
    <property type="entry name" value="HUPs"/>
    <property type="match status" value="1"/>
</dbReference>
<keyword evidence="2 8" id="KW-0436">Ligase</keyword>
<dbReference type="EMBL" id="CP159485">
    <property type="protein sequence ID" value="XCI28130.1"/>
    <property type="molecule type" value="Genomic_DNA"/>
</dbReference>
<proteinExistence type="inferred from homology"/>
<dbReference type="GO" id="GO:0004830">
    <property type="term" value="F:tryptophan-tRNA ligase activity"/>
    <property type="evidence" value="ECO:0007669"/>
    <property type="project" value="UniProtKB-UniRule"/>
</dbReference>
<keyword evidence="6 8" id="KW-0030">Aminoacyl-tRNA synthetase</keyword>
<dbReference type="AlphaFoldDB" id="A0AAU8HRE9"/>
<feature type="binding site" evidence="8">
    <location>
        <position position="136"/>
    </location>
    <ligand>
        <name>L-tryptophan</name>
        <dbReference type="ChEBI" id="CHEBI:57912"/>
    </ligand>
</feature>
<evidence type="ECO:0000256" key="9">
    <source>
        <dbReference type="RuleBase" id="RU363036"/>
    </source>
</evidence>
<dbReference type="RefSeq" id="WP_353892707.1">
    <property type="nucleotide sequence ID" value="NZ_CP159485.1"/>
</dbReference>
<dbReference type="SUPFAM" id="SSF52374">
    <property type="entry name" value="Nucleotidylyl transferase"/>
    <property type="match status" value="1"/>
</dbReference>
<keyword evidence="5 8" id="KW-0648">Protein biosynthesis</keyword>
<dbReference type="PRINTS" id="PR01039">
    <property type="entry name" value="TRNASYNTHTRP"/>
</dbReference>
<evidence type="ECO:0000256" key="7">
    <source>
        <dbReference type="ARBA" id="ARBA00049929"/>
    </source>
</evidence>
<accession>A0AAU8HRE9</accession>
<dbReference type="InterPro" id="IPR001412">
    <property type="entry name" value="aa-tRNA-synth_I_CS"/>
</dbReference>
<keyword evidence="3 8" id="KW-0547">Nucleotide-binding</keyword>
<evidence type="ECO:0000256" key="4">
    <source>
        <dbReference type="ARBA" id="ARBA00022840"/>
    </source>
</evidence>
<dbReference type="InterPro" id="IPR002305">
    <property type="entry name" value="aa-tRNA-synth_Ic"/>
</dbReference>
<comment type="similarity">
    <text evidence="1 8 9">Belongs to the class-I aminoacyl-tRNA synthetase family.</text>
</comment>
<dbReference type="InterPro" id="IPR014729">
    <property type="entry name" value="Rossmann-like_a/b/a_fold"/>
</dbReference>
<feature type="binding site" evidence="8">
    <location>
        <begin position="196"/>
        <end position="200"/>
    </location>
    <ligand>
        <name>ATP</name>
        <dbReference type="ChEBI" id="CHEBI:30616"/>
    </ligand>
</feature>
<feature type="binding site" evidence="8">
    <location>
        <begin position="20"/>
        <end position="21"/>
    </location>
    <ligand>
        <name>ATP</name>
        <dbReference type="ChEBI" id="CHEBI:30616"/>
    </ligand>
</feature>
<evidence type="ECO:0000256" key="6">
    <source>
        <dbReference type="ARBA" id="ARBA00023146"/>
    </source>
</evidence>
<organism evidence="10">
    <name type="scientific">Proteinivorax hydrogeniformans</name>
    <dbReference type="NCBI Taxonomy" id="1826727"/>
    <lineage>
        <taxon>Bacteria</taxon>
        <taxon>Bacillati</taxon>
        <taxon>Bacillota</taxon>
        <taxon>Clostridia</taxon>
        <taxon>Eubacteriales</taxon>
        <taxon>Proteinivoracaceae</taxon>
        <taxon>Proteinivorax</taxon>
    </lineage>
</organism>
<evidence type="ECO:0000313" key="10">
    <source>
        <dbReference type="EMBL" id="XCI28130.1"/>
    </source>
</evidence>
<feature type="binding site" evidence="8">
    <location>
        <position position="187"/>
    </location>
    <ligand>
        <name>ATP</name>
        <dbReference type="ChEBI" id="CHEBI:30616"/>
    </ligand>
</feature>
<keyword evidence="4 8" id="KW-0067">ATP-binding</keyword>
<dbReference type="GO" id="GO:0005524">
    <property type="term" value="F:ATP binding"/>
    <property type="evidence" value="ECO:0007669"/>
    <property type="project" value="UniProtKB-UniRule"/>
</dbReference>
<dbReference type="GO" id="GO:0006436">
    <property type="term" value="P:tryptophanyl-tRNA aminoacylation"/>
    <property type="evidence" value="ECO:0007669"/>
    <property type="project" value="UniProtKB-UniRule"/>
</dbReference>
<dbReference type="PROSITE" id="PS00178">
    <property type="entry name" value="AA_TRNA_LIGASE_I"/>
    <property type="match status" value="1"/>
</dbReference>
<name>A0AAU8HRE9_9FIRM</name>
<dbReference type="EC" id="6.1.1.2" evidence="8"/>
<comment type="catalytic activity">
    <reaction evidence="7 8">
        <text>tRNA(Trp) + L-tryptophan + ATP = L-tryptophyl-tRNA(Trp) + AMP + diphosphate + H(+)</text>
        <dbReference type="Rhea" id="RHEA:24080"/>
        <dbReference type="Rhea" id="RHEA-COMP:9671"/>
        <dbReference type="Rhea" id="RHEA-COMP:9705"/>
        <dbReference type="ChEBI" id="CHEBI:15378"/>
        <dbReference type="ChEBI" id="CHEBI:30616"/>
        <dbReference type="ChEBI" id="CHEBI:33019"/>
        <dbReference type="ChEBI" id="CHEBI:57912"/>
        <dbReference type="ChEBI" id="CHEBI:78442"/>
        <dbReference type="ChEBI" id="CHEBI:78535"/>
        <dbReference type="ChEBI" id="CHEBI:456215"/>
        <dbReference type="EC" id="6.1.1.2"/>
    </reaction>
</comment>
<evidence type="ECO:0000256" key="5">
    <source>
        <dbReference type="ARBA" id="ARBA00022917"/>
    </source>
</evidence>
<reference evidence="10" key="1">
    <citation type="journal article" date="2018" name="Antonie Van Leeuwenhoek">
        <title>Proteinivorax hydrogeniformans sp. nov., an anaerobic, haloalkaliphilic bacterium fermenting proteinaceous compounds with high hydrogen production.</title>
        <authorList>
            <person name="Boltyanskaya Y."/>
            <person name="Detkova E."/>
            <person name="Pimenov N."/>
            <person name="Kevbrin V."/>
        </authorList>
    </citation>
    <scope>NUCLEOTIDE SEQUENCE</scope>
    <source>
        <strain evidence="10">Z-710</strain>
    </source>
</reference>
<dbReference type="InterPro" id="IPR050203">
    <property type="entry name" value="Trp-tRNA_synthetase"/>
</dbReference>
<comment type="subunit">
    <text evidence="8">Homodimer.</text>
</comment>
<sequence>MTKKKVIFSGAQPTGVLTLGNYLGAIQNWKSFEDTYNCLYSIVDLHSLTVRNNPKEFKNACLSLLAQYLACGLNPDKNTIFFQSHVPQHSELAWILNCNTYMGELNRMTQFKDKSAQHKDNINAGLFTYPALQAADILLYQTNLVPVGQDQKQHLELARDIAIRFNNNYGETFTIPEIYTPKMGAKIMSLQQPEQKMSKSDENPNGTILILDEEKRLTKKMKKAVTDNEGVIRYRDEQPGVKNLITIYSKLTELSVEEIENKYDGKGYGHLKVDLAEIVTDTFRPIQEAYANYMDDLSYLEKIYTEGALKAQDLAEDTMKKVRKNIGLV</sequence>
<evidence type="ECO:0000256" key="3">
    <source>
        <dbReference type="ARBA" id="ARBA00022741"/>
    </source>
</evidence>
<keyword evidence="8" id="KW-0963">Cytoplasm</keyword>
<comment type="subcellular location">
    <subcellularLocation>
        <location evidence="8">Cytoplasm</location>
    </subcellularLocation>
</comment>
<evidence type="ECO:0000256" key="1">
    <source>
        <dbReference type="ARBA" id="ARBA00005594"/>
    </source>
</evidence>
<dbReference type="NCBIfam" id="TIGR00233">
    <property type="entry name" value="trpS"/>
    <property type="match status" value="1"/>
</dbReference>
<feature type="short sequence motif" description="'HIGH' region" evidence="8">
    <location>
        <begin position="13"/>
        <end position="21"/>
    </location>
</feature>
<gene>
    <name evidence="8 10" type="primary">trpS</name>
    <name evidence="10" type="ORF">PRVXH_002076</name>
</gene>
<dbReference type="Pfam" id="PF00579">
    <property type="entry name" value="tRNA-synt_1b"/>
    <property type="match status" value="1"/>
</dbReference>
<feature type="binding site" evidence="8">
    <location>
        <begin position="12"/>
        <end position="14"/>
    </location>
    <ligand>
        <name>ATP</name>
        <dbReference type="ChEBI" id="CHEBI:30616"/>
    </ligand>
</feature>
<evidence type="ECO:0000256" key="8">
    <source>
        <dbReference type="HAMAP-Rule" id="MF_00140"/>
    </source>
</evidence>
<protein>
    <recommendedName>
        <fullName evidence="8">Tryptophan--tRNA ligase</fullName>
        <ecNumber evidence="8">6.1.1.2</ecNumber>
    </recommendedName>
    <alternativeName>
        <fullName evidence="8">Tryptophanyl-tRNA synthetase</fullName>
        <shortName evidence="8">TrpRS</shortName>
    </alternativeName>
</protein>
<reference evidence="10" key="2">
    <citation type="submission" date="2024-06" db="EMBL/GenBank/DDBJ databases">
        <authorList>
            <person name="Petrova K.O."/>
            <person name="Toshchakov S.V."/>
            <person name="Boltjanskaja Y.V."/>
            <person name="Kevbrin V.V."/>
        </authorList>
    </citation>
    <scope>NUCLEOTIDE SEQUENCE</scope>
    <source>
        <strain evidence="10">Z-710</strain>
    </source>
</reference>
<dbReference type="InterPro" id="IPR002306">
    <property type="entry name" value="Trp-tRNA-ligase"/>
</dbReference>
<dbReference type="GO" id="GO:0005829">
    <property type="term" value="C:cytosol"/>
    <property type="evidence" value="ECO:0007669"/>
    <property type="project" value="TreeGrafter"/>
</dbReference>
<dbReference type="InterPro" id="IPR024109">
    <property type="entry name" value="Trp-tRNA-ligase_bac-type"/>
</dbReference>
<dbReference type="FunFam" id="1.10.240.10:FF:000002">
    <property type="entry name" value="Tryptophan--tRNA ligase"/>
    <property type="match status" value="1"/>
</dbReference>
<comment type="function">
    <text evidence="8">Catalyzes the attachment of tryptophan to tRNA(Trp).</text>
</comment>
<dbReference type="PANTHER" id="PTHR43766">
    <property type="entry name" value="TRYPTOPHAN--TRNA LIGASE, MITOCHONDRIAL"/>
    <property type="match status" value="1"/>
</dbReference>
<evidence type="ECO:0000256" key="2">
    <source>
        <dbReference type="ARBA" id="ARBA00022598"/>
    </source>
</evidence>